<dbReference type="EMBL" id="MNUU01000079">
    <property type="protein sequence ID" value="OIO06436.1"/>
    <property type="molecule type" value="Genomic_DNA"/>
</dbReference>
<protein>
    <submittedName>
        <fullName evidence="2">Uncharacterized protein</fullName>
    </submittedName>
</protein>
<reference evidence="2 3" key="1">
    <citation type="journal article" date="2016" name="Environ. Microbiol.">
        <title>Genomic resolution of a cold subsurface aquifer community provides metabolic insights for novel microbes adapted to high CO concentrations.</title>
        <authorList>
            <person name="Probst A.J."/>
            <person name="Castelle C.J."/>
            <person name="Singh A."/>
            <person name="Brown C.T."/>
            <person name="Anantharaman K."/>
            <person name="Sharon I."/>
            <person name="Hug L.A."/>
            <person name="Burstein D."/>
            <person name="Emerson J.B."/>
            <person name="Thomas B.C."/>
            <person name="Banfield J.F."/>
        </authorList>
    </citation>
    <scope>NUCLEOTIDE SEQUENCE [LARGE SCALE GENOMIC DNA]</scope>
    <source>
        <strain evidence="2">CG1_02_37_44</strain>
    </source>
</reference>
<dbReference type="AlphaFoldDB" id="A0A1J4T2Z4"/>
<evidence type="ECO:0000256" key="1">
    <source>
        <dbReference type="SAM" id="Phobius"/>
    </source>
</evidence>
<evidence type="ECO:0000313" key="3">
    <source>
        <dbReference type="Proteomes" id="UP000183192"/>
    </source>
</evidence>
<comment type="caution">
    <text evidence="2">The sequence shown here is derived from an EMBL/GenBank/DDBJ whole genome shotgun (WGS) entry which is preliminary data.</text>
</comment>
<keyword evidence="1" id="KW-1133">Transmembrane helix</keyword>
<dbReference type="Proteomes" id="UP000183192">
    <property type="component" value="Unassembled WGS sequence"/>
</dbReference>
<keyword evidence="1" id="KW-0812">Transmembrane</keyword>
<proteinExistence type="predicted"/>
<feature type="transmembrane region" description="Helical" evidence="1">
    <location>
        <begin position="20"/>
        <end position="44"/>
    </location>
</feature>
<gene>
    <name evidence="2" type="ORF">AUJ27_04180</name>
</gene>
<organism evidence="2 3">
    <name type="scientific">Candidatus Falkowbacteria bacterium CG1_02_37_44</name>
    <dbReference type="NCBI Taxonomy" id="1805146"/>
    <lineage>
        <taxon>Bacteria</taxon>
        <taxon>Candidatus Falkowiibacteriota</taxon>
    </lineage>
</organism>
<accession>A0A1J4T2Z4</accession>
<name>A0A1J4T2Z4_9BACT</name>
<sequence length="109" mass="12711">MDLFDNSQDILNIAKTIGVILLSLFFAWLIYYLAMIMRQIFMVIKEMRERIKKVDEILTAFKSKIEHSASSLYIIGEGIKKLVDVIKNYSSKKNDKKTKKPESHKAKKQ</sequence>
<keyword evidence="1" id="KW-0472">Membrane</keyword>
<evidence type="ECO:0000313" key="2">
    <source>
        <dbReference type="EMBL" id="OIO06436.1"/>
    </source>
</evidence>